<accession>A0AAN9JX46</accession>
<comment type="caution">
    <text evidence="1">The sequence shown here is derived from an EMBL/GenBank/DDBJ whole genome shotgun (WGS) entry which is preliminary data.</text>
</comment>
<protein>
    <submittedName>
        <fullName evidence="1">Uncharacterized protein</fullName>
    </submittedName>
</protein>
<organism evidence="1 2">
    <name type="scientific">Canavalia gladiata</name>
    <name type="common">Sword bean</name>
    <name type="synonym">Dolichos gladiatus</name>
    <dbReference type="NCBI Taxonomy" id="3824"/>
    <lineage>
        <taxon>Eukaryota</taxon>
        <taxon>Viridiplantae</taxon>
        <taxon>Streptophyta</taxon>
        <taxon>Embryophyta</taxon>
        <taxon>Tracheophyta</taxon>
        <taxon>Spermatophyta</taxon>
        <taxon>Magnoliopsida</taxon>
        <taxon>eudicotyledons</taxon>
        <taxon>Gunneridae</taxon>
        <taxon>Pentapetalae</taxon>
        <taxon>rosids</taxon>
        <taxon>fabids</taxon>
        <taxon>Fabales</taxon>
        <taxon>Fabaceae</taxon>
        <taxon>Papilionoideae</taxon>
        <taxon>50 kb inversion clade</taxon>
        <taxon>NPAAA clade</taxon>
        <taxon>indigoferoid/millettioid clade</taxon>
        <taxon>Phaseoleae</taxon>
        <taxon>Canavalia</taxon>
    </lineage>
</organism>
<name>A0AAN9JX46_CANGL</name>
<dbReference type="Proteomes" id="UP001367508">
    <property type="component" value="Unassembled WGS sequence"/>
</dbReference>
<gene>
    <name evidence="1" type="ORF">VNO77_43820</name>
</gene>
<reference evidence="1 2" key="1">
    <citation type="submission" date="2024-01" db="EMBL/GenBank/DDBJ databases">
        <title>The genomes of 5 underutilized Papilionoideae crops provide insights into root nodulation and disease resistanc.</title>
        <authorList>
            <person name="Jiang F."/>
        </authorList>
    </citation>
    <scope>NUCLEOTIDE SEQUENCE [LARGE SCALE GENOMIC DNA]</scope>
    <source>
        <strain evidence="1">LVBAO_FW01</strain>
        <tissue evidence="1">Leaves</tissue>
    </source>
</reference>
<evidence type="ECO:0000313" key="1">
    <source>
        <dbReference type="EMBL" id="KAK7305908.1"/>
    </source>
</evidence>
<keyword evidence="2" id="KW-1185">Reference proteome</keyword>
<proteinExistence type="predicted"/>
<evidence type="ECO:0000313" key="2">
    <source>
        <dbReference type="Proteomes" id="UP001367508"/>
    </source>
</evidence>
<sequence>MAITFNGKKFILKARSQDFHETVTTFLEFSISSSCSPIGIGSTLDSWWRILALPNLCYRWLHLVPSSKSFVPTDNDNISLKPFAKLFCDIAQLAHTLRIKDFNQCLPIKNEVWFEYVVTDLLNPLVRKLSPQAIDHLLQPISSKEVYQALHAMDSYNRLVSNRRKQIFKEKTGKVYNGGWAIGRLVSGVTPDHLLVAYVIW</sequence>
<dbReference type="EMBL" id="JAYMYQ010000011">
    <property type="protein sequence ID" value="KAK7305908.1"/>
    <property type="molecule type" value="Genomic_DNA"/>
</dbReference>
<dbReference type="AlphaFoldDB" id="A0AAN9JX46"/>